<evidence type="ECO:0000313" key="2">
    <source>
        <dbReference type="Proteomes" id="UP000198828"/>
    </source>
</evidence>
<dbReference type="Proteomes" id="UP000198828">
    <property type="component" value="Unassembled WGS sequence"/>
</dbReference>
<sequence>MSYYERSYYDRELTKKDLDNMATALEGIIERKNNESNLRSYLANIGLTLLGFSKKIGNAAAIASILISIFQDDAGYEDGMNNNIIRTYTRMNRVYRTMDGEDPREDRYILCRCNMVVRL</sequence>
<name>A0A1H2V6C6_9FIRM</name>
<accession>A0A1H2V6C6</accession>
<evidence type="ECO:0000313" key="1">
    <source>
        <dbReference type="EMBL" id="SDW63484.1"/>
    </source>
</evidence>
<protein>
    <submittedName>
        <fullName evidence="1">Uncharacterized protein</fullName>
    </submittedName>
</protein>
<proteinExistence type="predicted"/>
<gene>
    <name evidence="1" type="ORF">SAMN05660923_01021</name>
</gene>
<dbReference type="AlphaFoldDB" id="A0A1H2V6C6"/>
<reference evidence="1 2" key="1">
    <citation type="submission" date="2016-10" db="EMBL/GenBank/DDBJ databases">
        <authorList>
            <person name="de Groot N.N."/>
        </authorList>
    </citation>
    <scope>NUCLEOTIDE SEQUENCE [LARGE SCALE GENOMIC DNA]</scope>
    <source>
        <strain evidence="1 2">DSM 23310</strain>
    </source>
</reference>
<dbReference type="RefSeq" id="WP_093751449.1">
    <property type="nucleotide sequence ID" value="NZ_FNNG01000003.1"/>
</dbReference>
<organism evidence="1 2">
    <name type="scientific">Tepidimicrobium xylanilyticum</name>
    <dbReference type="NCBI Taxonomy" id="1123352"/>
    <lineage>
        <taxon>Bacteria</taxon>
        <taxon>Bacillati</taxon>
        <taxon>Bacillota</taxon>
        <taxon>Tissierellia</taxon>
        <taxon>Tissierellales</taxon>
        <taxon>Tepidimicrobiaceae</taxon>
        <taxon>Tepidimicrobium</taxon>
    </lineage>
</organism>
<keyword evidence="2" id="KW-1185">Reference proteome</keyword>
<dbReference type="EMBL" id="FNNG01000003">
    <property type="protein sequence ID" value="SDW63484.1"/>
    <property type="molecule type" value="Genomic_DNA"/>
</dbReference>